<evidence type="ECO:0000313" key="2">
    <source>
        <dbReference type="Proteomes" id="UP001237642"/>
    </source>
</evidence>
<keyword evidence="2" id="KW-1185">Reference proteome</keyword>
<dbReference type="PANTHER" id="PTHR12904">
    <property type="match status" value="1"/>
</dbReference>
<dbReference type="SMART" id="SM00367">
    <property type="entry name" value="LRR_CC"/>
    <property type="match status" value="2"/>
</dbReference>
<dbReference type="AlphaFoldDB" id="A0AAD8I5J5"/>
<protein>
    <submittedName>
        <fullName evidence="1">Uncharacterized protein</fullName>
    </submittedName>
</protein>
<proteinExistence type="predicted"/>
<name>A0AAD8I5J5_9APIA</name>
<organism evidence="1 2">
    <name type="scientific">Heracleum sosnowskyi</name>
    <dbReference type="NCBI Taxonomy" id="360622"/>
    <lineage>
        <taxon>Eukaryota</taxon>
        <taxon>Viridiplantae</taxon>
        <taxon>Streptophyta</taxon>
        <taxon>Embryophyta</taxon>
        <taxon>Tracheophyta</taxon>
        <taxon>Spermatophyta</taxon>
        <taxon>Magnoliopsida</taxon>
        <taxon>eudicotyledons</taxon>
        <taxon>Gunneridae</taxon>
        <taxon>Pentapetalae</taxon>
        <taxon>asterids</taxon>
        <taxon>campanulids</taxon>
        <taxon>Apiales</taxon>
        <taxon>Apiaceae</taxon>
        <taxon>Apioideae</taxon>
        <taxon>apioid superclade</taxon>
        <taxon>Tordylieae</taxon>
        <taxon>Tordyliinae</taxon>
        <taxon>Heracleum</taxon>
    </lineage>
</organism>
<dbReference type="InterPro" id="IPR006553">
    <property type="entry name" value="Leu-rich_rpt_Cys-con_subtyp"/>
</dbReference>
<dbReference type="PANTHER" id="PTHR12904:SF23">
    <property type="entry name" value="PROTEIN ZER-1 HOMOLOG"/>
    <property type="match status" value="1"/>
</dbReference>
<evidence type="ECO:0000313" key="1">
    <source>
        <dbReference type="EMBL" id="KAK1378980.1"/>
    </source>
</evidence>
<dbReference type="Gene3D" id="3.80.10.10">
    <property type="entry name" value="Ribonuclease Inhibitor"/>
    <property type="match status" value="1"/>
</dbReference>
<gene>
    <name evidence="1" type="ORF">POM88_025724</name>
</gene>
<dbReference type="EMBL" id="JAUIZM010000006">
    <property type="protein sequence ID" value="KAK1378980.1"/>
    <property type="molecule type" value="Genomic_DNA"/>
</dbReference>
<dbReference type="InterPro" id="IPR051341">
    <property type="entry name" value="Zyg-11_UBL_adapter"/>
</dbReference>
<dbReference type="Pfam" id="PF13516">
    <property type="entry name" value="LRR_6"/>
    <property type="match status" value="2"/>
</dbReference>
<sequence length="121" mass="12856">MAYLGAFPYLNSLNLAGCPKVSSSAIWPITGMKSLRKLDLSRCPKITDAGIKHLLSIPTLEELNISQTGVTSDGVSLLSSLKNLSLLDLGGLPVLDDALCSLQCHSPDQHQEKSQAKPVAV</sequence>
<dbReference type="InterPro" id="IPR001611">
    <property type="entry name" value="Leu-rich_rpt"/>
</dbReference>
<dbReference type="Proteomes" id="UP001237642">
    <property type="component" value="Unassembled WGS sequence"/>
</dbReference>
<reference evidence="1" key="1">
    <citation type="submission" date="2023-02" db="EMBL/GenBank/DDBJ databases">
        <title>Genome of toxic invasive species Heracleum sosnowskyi carries increased number of genes despite the absence of recent whole-genome duplications.</title>
        <authorList>
            <person name="Schelkunov M."/>
            <person name="Shtratnikova V."/>
            <person name="Makarenko M."/>
            <person name="Klepikova A."/>
            <person name="Omelchenko D."/>
            <person name="Novikova G."/>
            <person name="Obukhova E."/>
            <person name="Bogdanov V."/>
            <person name="Penin A."/>
            <person name="Logacheva M."/>
        </authorList>
    </citation>
    <scope>NUCLEOTIDE SEQUENCE</scope>
    <source>
        <strain evidence="1">Hsosn_3</strain>
        <tissue evidence="1">Leaf</tissue>
    </source>
</reference>
<accession>A0AAD8I5J5</accession>
<dbReference type="InterPro" id="IPR032675">
    <property type="entry name" value="LRR_dom_sf"/>
</dbReference>
<dbReference type="SUPFAM" id="SSF52047">
    <property type="entry name" value="RNI-like"/>
    <property type="match status" value="1"/>
</dbReference>
<comment type="caution">
    <text evidence="1">The sequence shown here is derived from an EMBL/GenBank/DDBJ whole genome shotgun (WGS) entry which is preliminary data.</text>
</comment>
<reference evidence="1" key="2">
    <citation type="submission" date="2023-05" db="EMBL/GenBank/DDBJ databases">
        <authorList>
            <person name="Schelkunov M.I."/>
        </authorList>
    </citation>
    <scope>NUCLEOTIDE SEQUENCE</scope>
    <source>
        <strain evidence="1">Hsosn_3</strain>
        <tissue evidence="1">Leaf</tissue>
    </source>
</reference>